<dbReference type="Proteomes" id="UP000272010">
    <property type="component" value="Chromosome"/>
</dbReference>
<evidence type="ECO:0000313" key="2">
    <source>
        <dbReference type="EMBL" id="AYE99779.1"/>
    </source>
</evidence>
<dbReference type="EMBL" id="CP024422">
    <property type="protein sequence ID" value="ATQ55611.1"/>
    <property type="molecule type" value="Genomic_DNA"/>
</dbReference>
<evidence type="ECO:0000313" key="3">
    <source>
        <dbReference type="Proteomes" id="UP000229314"/>
    </source>
</evidence>
<dbReference type="EMBL" id="CP031078">
    <property type="protein sequence ID" value="AYE99779.1"/>
    <property type="molecule type" value="Genomic_DNA"/>
</dbReference>
<organism evidence="1 3">
    <name type="scientific">Paracoccus yeei</name>
    <dbReference type="NCBI Taxonomy" id="147645"/>
    <lineage>
        <taxon>Bacteria</taxon>
        <taxon>Pseudomonadati</taxon>
        <taxon>Pseudomonadota</taxon>
        <taxon>Alphaproteobacteria</taxon>
        <taxon>Rhodobacterales</taxon>
        <taxon>Paracoccaceae</taxon>
        <taxon>Paracoccus</taxon>
    </lineage>
</organism>
<gene>
    <name evidence="2" type="ORF">PY32053_00081</name>
    <name evidence="1" type="ORF">PYTT13_07165</name>
</gene>
<name>A0A2D2BZA8_9RHOB</name>
<reference evidence="4" key="3">
    <citation type="submission" date="2018-07" db="EMBL/GenBank/DDBJ databases">
        <title>Genome Structure of the Opportunistic Pathogen Paracoccus yeei (Alphaproteobacteria) and Identification of Putative Virulence Factors.</title>
        <authorList>
            <person name="Lasek R."/>
            <person name="Szuplewska M."/>
            <person name="Mitura M."/>
            <person name="Decewicz P."/>
            <person name="Chmielowska C."/>
            <person name="Pawlot A."/>
            <person name="Sentkowska D."/>
            <person name="Czarnecki J."/>
            <person name="Bartosik D."/>
        </authorList>
    </citation>
    <scope>NUCLEOTIDE SEQUENCE [LARGE SCALE GENOMIC DNA]</scope>
    <source>
        <strain evidence="4">CCUG 32053</strain>
    </source>
</reference>
<dbReference type="GeneID" id="78897450"/>
<proteinExistence type="predicted"/>
<sequence>MKKYHIDLSESEAELLQRIDLRVSHRDHTDGHAAYNANKEPILALLASLSERKAVPLQRLNYWNDPRYNFGRIKASRKGLFERNGCTGTEIYTHPHFIPYLRYFLFGPELPDDVIAKFEVKVGNPEWVTSSDVVPIGKFARDLTRQHHLDVSDAPEEFFKLCLDIGLSLSIAESVMRSVRQIR</sequence>
<accession>A0A2D2BZA8</accession>
<dbReference type="AlphaFoldDB" id="A0A2D2BZA8"/>
<evidence type="ECO:0000313" key="4">
    <source>
        <dbReference type="Proteomes" id="UP000272010"/>
    </source>
</evidence>
<dbReference type="Proteomes" id="UP000229314">
    <property type="component" value="Chromosome"/>
</dbReference>
<dbReference type="RefSeq" id="WP_099648668.1">
    <property type="nucleotide sequence ID" value="NZ_CP024422.1"/>
</dbReference>
<evidence type="ECO:0000313" key="1">
    <source>
        <dbReference type="EMBL" id="ATQ55611.1"/>
    </source>
</evidence>
<reference evidence="1 3" key="1">
    <citation type="submission" date="2017-10" db="EMBL/GenBank/DDBJ databases">
        <title>Complete genome sequence of Paracoccus yeei TT13 isolated from human skin.</title>
        <authorList>
            <person name="Lee K."/>
            <person name="Lim J.Y."/>
            <person name="Hwang I."/>
        </authorList>
    </citation>
    <scope>NUCLEOTIDE SEQUENCE [LARGE SCALE GENOMIC DNA]</scope>
    <source>
        <strain evidence="1 3">TT13</strain>
    </source>
</reference>
<protein>
    <submittedName>
        <fullName evidence="1">Uncharacterized protein</fullName>
    </submittedName>
</protein>
<reference evidence="2" key="2">
    <citation type="journal article" date="2018" name="Front. Microbiol.">
        <title>Genome Structure of the Opportunistic Pathogen Paracoccus yeei (Alphaproteobacteria) and Identification of Putative Virulence Factors.</title>
        <authorList>
            <person name="Lasek R."/>
            <person name="Szuplewska M."/>
            <person name="Mitura M."/>
            <person name="Decewicz P."/>
            <person name="Chmielowska C."/>
            <person name="Pawlot A."/>
            <person name="Sentkowska D."/>
            <person name="Czarnecki J."/>
            <person name="Bartosik D."/>
        </authorList>
    </citation>
    <scope>NUCLEOTIDE SEQUENCE</scope>
    <source>
        <strain evidence="2">CCUG 32053</strain>
    </source>
</reference>